<dbReference type="EMBL" id="VMBG01000001">
    <property type="protein sequence ID" value="TSJ78514.1"/>
    <property type="molecule type" value="Genomic_DNA"/>
</dbReference>
<feature type="transmembrane region" description="Helical" evidence="1">
    <location>
        <begin position="117"/>
        <end position="140"/>
    </location>
</feature>
<evidence type="ECO:0000256" key="1">
    <source>
        <dbReference type="SAM" id="Phobius"/>
    </source>
</evidence>
<feature type="transmembrane region" description="Helical" evidence="1">
    <location>
        <begin position="262"/>
        <end position="281"/>
    </location>
</feature>
<sequence length="286" mass="31511">MSVTTVSTGRTVPFSLGRLGIVAGNTFLEAVRQKLFNFLLLLAVALVASAQLFREFNFGSSELKFISDFGFGAMVFFGSTLTIAATAQLFFSEIENRTALTILAKPIWRTEFIFGKFLGVFAVVGVFCALTTLLLLGLLYHRETTLMNANPDAFEGGRIIHYGDLVLMGILQWLKFGVLAAITLLIASFSNTNLYTVVMGFFVLVICHLQYLARDAYGQVAALPLRLLVQLLGYVFPNFQVFNLTDQIGIGQGIDTQVFLRVAGYAFIYIAVIGGLAVYSFRNREI</sequence>
<dbReference type="RefSeq" id="WP_144228855.1">
    <property type="nucleotide sequence ID" value="NZ_CBCRVV010000034.1"/>
</dbReference>
<protein>
    <submittedName>
        <fullName evidence="2">ABC transporter permease</fullName>
    </submittedName>
</protein>
<dbReference type="Pfam" id="PF12679">
    <property type="entry name" value="ABC2_membrane_2"/>
    <property type="match status" value="1"/>
</dbReference>
<feature type="transmembrane region" description="Helical" evidence="1">
    <location>
        <begin position="65"/>
        <end position="91"/>
    </location>
</feature>
<dbReference type="AlphaFoldDB" id="A0A556QPE3"/>
<feature type="transmembrane region" description="Helical" evidence="1">
    <location>
        <begin position="194"/>
        <end position="213"/>
    </location>
</feature>
<keyword evidence="1" id="KW-0812">Transmembrane</keyword>
<dbReference type="OrthoDB" id="190894at2"/>
<accession>A0A556QPE3</accession>
<dbReference type="PANTHER" id="PTHR43471">
    <property type="entry name" value="ABC TRANSPORTER PERMEASE"/>
    <property type="match status" value="1"/>
</dbReference>
<reference evidence="2 3" key="1">
    <citation type="submission" date="2019-07" db="EMBL/GenBank/DDBJ databases">
        <title>Description of 53C-WASEF.</title>
        <authorList>
            <person name="Pitt A."/>
            <person name="Hahn M.W."/>
        </authorList>
    </citation>
    <scope>NUCLEOTIDE SEQUENCE [LARGE SCALE GENOMIC DNA]</scope>
    <source>
        <strain evidence="2 3">53C-WASEF</strain>
    </source>
</reference>
<organism evidence="2 3">
    <name type="scientific">Rariglobus hedericola</name>
    <dbReference type="NCBI Taxonomy" id="2597822"/>
    <lineage>
        <taxon>Bacteria</taxon>
        <taxon>Pseudomonadati</taxon>
        <taxon>Verrucomicrobiota</taxon>
        <taxon>Opitutia</taxon>
        <taxon>Opitutales</taxon>
        <taxon>Opitutaceae</taxon>
        <taxon>Rariglobus</taxon>
    </lineage>
</organism>
<dbReference type="PANTHER" id="PTHR43471:SF10">
    <property type="entry name" value="SLL1107 PROTEIN"/>
    <property type="match status" value="1"/>
</dbReference>
<feature type="transmembrane region" description="Helical" evidence="1">
    <location>
        <begin position="35"/>
        <end position="53"/>
    </location>
</feature>
<gene>
    <name evidence="2" type="ORF">FPL22_04225</name>
</gene>
<keyword evidence="3" id="KW-1185">Reference proteome</keyword>
<keyword evidence="1" id="KW-0472">Membrane</keyword>
<evidence type="ECO:0000313" key="3">
    <source>
        <dbReference type="Proteomes" id="UP000315648"/>
    </source>
</evidence>
<name>A0A556QPE3_9BACT</name>
<feature type="transmembrane region" description="Helical" evidence="1">
    <location>
        <begin position="165"/>
        <end position="188"/>
    </location>
</feature>
<keyword evidence="1" id="KW-1133">Transmembrane helix</keyword>
<dbReference type="GO" id="GO:0005886">
    <property type="term" value="C:plasma membrane"/>
    <property type="evidence" value="ECO:0007669"/>
    <property type="project" value="UniProtKB-SubCell"/>
</dbReference>
<dbReference type="GO" id="GO:0140359">
    <property type="term" value="F:ABC-type transporter activity"/>
    <property type="evidence" value="ECO:0007669"/>
    <property type="project" value="InterPro"/>
</dbReference>
<dbReference type="Proteomes" id="UP000315648">
    <property type="component" value="Unassembled WGS sequence"/>
</dbReference>
<evidence type="ECO:0000313" key="2">
    <source>
        <dbReference type="EMBL" id="TSJ78514.1"/>
    </source>
</evidence>
<proteinExistence type="predicted"/>
<comment type="caution">
    <text evidence="2">The sequence shown here is derived from an EMBL/GenBank/DDBJ whole genome shotgun (WGS) entry which is preliminary data.</text>
</comment>